<evidence type="ECO:0000313" key="2">
    <source>
        <dbReference type="Proteomes" id="UP000719412"/>
    </source>
</evidence>
<organism evidence="1 2">
    <name type="scientific">Tenebrio molitor</name>
    <name type="common">Yellow mealworm beetle</name>
    <dbReference type="NCBI Taxonomy" id="7067"/>
    <lineage>
        <taxon>Eukaryota</taxon>
        <taxon>Metazoa</taxon>
        <taxon>Ecdysozoa</taxon>
        <taxon>Arthropoda</taxon>
        <taxon>Hexapoda</taxon>
        <taxon>Insecta</taxon>
        <taxon>Pterygota</taxon>
        <taxon>Neoptera</taxon>
        <taxon>Endopterygota</taxon>
        <taxon>Coleoptera</taxon>
        <taxon>Polyphaga</taxon>
        <taxon>Cucujiformia</taxon>
        <taxon>Tenebrionidae</taxon>
        <taxon>Tenebrio</taxon>
    </lineage>
</organism>
<evidence type="ECO:0000313" key="1">
    <source>
        <dbReference type="EMBL" id="KAH0818514.1"/>
    </source>
</evidence>
<accession>A0A8J6LDI5</accession>
<gene>
    <name evidence="1" type="ORF">GEV33_004277</name>
</gene>
<comment type="caution">
    <text evidence="1">The sequence shown here is derived from an EMBL/GenBank/DDBJ whole genome shotgun (WGS) entry which is preliminary data.</text>
</comment>
<dbReference type="AlphaFoldDB" id="A0A8J6LDI5"/>
<protein>
    <submittedName>
        <fullName evidence="1">Uncharacterized protein</fullName>
    </submittedName>
</protein>
<reference evidence="1" key="1">
    <citation type="journal article" date="2020" name="J Insects Food Feed">
        <title>The yellow mealworm (Tenebrio molitor) genome: a resource for the emerging insects as food and feed industry.</title>
        <authorList>
            <person name="Eriksson T."/>
            <person name="Andere A."/>
            <person name="Kelstrup H."/>
            <person name="Emery V."/>
            <person name="Picard C."/>
        </authorList>
    </citation>
    <scope>NUCLEOTIDE SEQUENCE</scope>
    <source>
        <strain evidence="1">Stoneville</strain>
        <tissue evidence="1">Whole head</tissue>
    </source>
</reference>
<keyword evidence="2" id="KW-1185">Reference proteome</keyword>
<name>A0A8J6LDI5_TENMO</name>
<reference evidence="1" key="2">
    <citation type="submission" date="2021-08" db="EMBL/GenBank/DDBJ databases">
        <authorList>
            <person name="Eriksson T."/>
        </authorList>
    </citation>
    <scope>NUCLEOTIDE SEQUENCE</scope>
    <source>
        <strain evidence="1">Stoneville</strain>
        <tissue evidence="1">Whole head</tissue>
    </source>
</reference>
<dbReference type="EMBL" id="JABDTM020017494">
    <property type="protein sequence ID" value="KAH0818514.1"/>
    <property type="molecule type" value="Genomic_DNA"/>
</dbReference>
<dbReference type="Proteomes" id="UP000719412">
    <property type="component" value="Unassembled WGS sequence"/>
</dbReference>
<sequence length="107" mass="12298">MRSLGHHRHRENRKHLQKDRFIAIERINPGTLGKAYRYAVERIKWWVTNTDIASLSVARSGDTCFLHQDPPSSPIKATSPTGPFTYLGYRPCDLDREPSDPINYCSN</sequence>
<proteinExistence type="predicted"/>